<keyword evidence="1" id="KW-0472">Membrane</keyword>
<proteinExistence type="predicted"/>
<protein>
    <submittedName>
        <fullName evidence="2">Uncharacterized protein</fullName>
    </submittedName>
</protein>
<keyword evidence="1" id="KW-1133">Transmembrane helix</keyword>
<evidence type="ECO:0000313" key="3">
    <source>
        <dbReference type="Proteomes" id="UP000030185"/>
    </source>
</evidence>
<reference evidence="2 3" key="1">
    <citation type="submission" date="2014-09" db="EMBL/GenBank/DDBJ databases">
        <title>Sporocytophaga myxococcoides PG-01 genome sequencing.</title>
        <authorList>
            <person name="Liu L."/>
            <person name="Gao P.J."/>
            <person name="Chen G.J."/>
            <person name="Wang L.S."/>
        </authorList>
    </citation>
    <scope>NUCLEOTIDE SEQUENCE [LARGE SCALE GENOMIC DNA]</scope>
    <source>
        <strain evidence="2 3">PG-01</strain>
    </source>
</reference>
<accession>A0A098LLB5</accession>
<gene>
    <name evidence="2" type="ORF">MYP_4987</name>
</gene>
<evidence type="ECO:0000256" key="1">
    <source>
        <dbReference type="SAM" id="Phobius"/>
    </source>
</evidence>
<name>A0A098LLB5_9BACT</name>
<keyword evidence="1" id="KW-0812">Transmembrane</keyword>
<feature type="transmembrane region" description="Helical" evidence="1">
    <location>
        <begin position="6"/>
        <end position="22"/>
    </location>
</feature>
<dbReference type="EMBL" id="BBLT01000016">
    <property type="protein sequence ID" value="GAL87756.1"/>
    <property type="molecule type" value="Genomic_DNA"/>
</dbReference>
<comment type="caution">
    <text evidence="2">The sequence shown here is derived from an EMBL/GenBank/DDBJ whole genome shotgun (WGS) entry which is preliminary data.</text>
</comment>
<dbReference type="Proteomes" id="UP000030185">
    <property type="component" value="Unassembled WGS sequence"/>
</dbReference>
<keyword evidence="3" id="KW-1185">Reference proteome</keyword>
<dbReference type="RefSeq" id="WP_156140821.1">
    <property type="nucleotide sequence ID" value="NZ_BBLT01000016.1"/>
</dbReference>
<organism evidence="2 3">
    <name type="scientific">Sporocytophaga myxococcoides</name>
    <dbReference type="NCBI Taxonomy" id="153721"/>
    <lineage>
        <taxon>Bacteria</taxon>
        <taxon>Pseudomonadati</taxon>
        <taxon>Bacteroidota</taxon>
        <taxon>Cytophagia</taxon>
        <taxon>Cytophagales</taxon>
        <taxon>Cytophagaceae</taxon>
        <taxon>Sporocytophaga</taxon>
    </lineage>
</organism>
<evidence type="ECO:0000313" key="2">
    <source>
        <dbReference type="EMBL" id="GAL87756.1"/>
    </source>
</evidence>
<sequence length="50" mass="5734">MIYSVIFILMFIGMIIITIYGVRKGNNPSQKVDNDYESVHDAEIIDDLLD</sequence>
<dbReference type="AlphaFoldDB" id="A0A098LLB5"/>